<dbReference type="FunFam" id="1.20.1250.20:FF:000018">
    <property type="entry name" value="MFS transporter permease"/>
    <property type="match status" value="1"/>
</dbReference>
<sequence length="467" mass="51840">MSSEKAKVSEQTPPESVMEKGEVVVKDGRASYSSGIEKLAGPTFNEARTARLLRKMDWNIVPFLALLYLKCASGHLERDLGMTGKLDYNIALAVFFPPYVLAEIPSNLMMKRMGASIWLCVMMIAWGICMTLMGLVKNLTGLVIARIFLGFCEGGLFPGVTWYITLWYRRHECGLRMAIFFSAATLAGAFGGLLARGISEMDGIGGRPGWAWIFILEGLVTVVVAFFAKWVINDSPETAKFLTEDERTELDRTSLADEYHFKYFKAAVKDWKIWVHMLITIGIYTPLYSISLFLPTIVRNMGYTDEKAQLMSVPPYVVGCVATIGGGYLADRSKKRGPYMMFFCIIAIIGIYPNVPMGVAWNGNNIGGSTKRAVGIAMHVGFGNLGDSNSGHGLLIGTITMSTILSLFMHLYLVRENRRRDALTQSKGLTLADYTEEMKEAERELGDNASVRPIADVDLVAFFRYTE</sequence>
<evidence type="ECO:0000256" key="2">
    <source>
        <dbReference type="ARBA" id="ARBA00022448"/>
    </source>
</evidence>
<protein>
    <submittedName>
        <fullName evidence="9">High-affinity nicotinic acid transporter</fullName>
    </submittedName>
</protein>
<feature type="transmembrane region" description="Helical" evidence="7">
    <location>
        <begin position="394"/>
        <end position="414"/>
    </location>
</feature>
<dbReference type="InterPro" id="IPR036259">
    <property type="entry name" value="MFS_trans_sf"/>
</dbReference>
<dbReference type="PANTHER" id="PTHR43791:SF57">
    <property type="entry name" value="MAJOR FACILITATOR SUPERFAMILY (MFS) PROFILE DOMAIN-CONTAINING PROTEIN"/>
    <property type="match status" value="1"/>
</dbReference>
<feature type="domain" description="Major facilitator superfamily (MFS) profile" evidence="8">
    <location>
        <begin position="43"/>
        <end position="467"/>
    </location>
</feature>
<feature type="transmembrane region" description="Helical" evidence="7">
    <location>
        <begin position="273"/>
        <end position="293"/>
    </location>
</feature>
<dbReference type="Pfam" id="PF07690">
    <property type="entry name" value="MFS_1"/>
    <property type="match status" value="1"/>
</dbReference>
<reference evidence="9 10" key="1">
    <citation type="journal article" date="2019" name="Nat. Ecol. Evol.">
        <title>Megaphylogeny resolves global patterns of mushroom evolution.</title>
        <authorList>
            <person name="Varga T."/>
            <person name="Krizsan K."/>
            <person name="Foldi C."/>
            <person name="Dima B."/>
            <person name="Sanchez-Garcia M."/>
            <person name="Sanchez-Ramirez S."/>
            <person name="Szollosi G.J."/>
            <person name="Szarkandi J.G."/>
            <person name="Papp V."/>
            <person name="Albert L."/>
            <person name="Andreopoulos W."/>
            <person name="Angelini C."/>
            <person name="Antonin V."/>
            <person name="Barry K.W."/>
            <person name="Bougher N.L."/>
            <person name="Buchanan P."/>
            <person name="Buyck B."/>
            <person name="Bense V."/>
            <person name="Catcheside P."/>
            <person name="Chovatia M."/>
            <person name="Cooper J."/>
            <person name="Damon W."/>
            <person name="Desjardin D."/>
            <person name="Finy P."/>
            <person name="Geml J."/>
            <person name="Haridas S."/>
            <person name="Hughes K."/>
            <person name="Justo A."/>
            <person name="Karasinski D."/>
            <person name="Kautmanova I."/>
            <person name="Kiss B."/>
            <person name="Kocsube S."/>
            <person name="Kotiranta H."/>
            <person name="LaButti K.M."/>
            <person name="Lechner B.E."/>
            <person name="Liimatainen K."/>
            <person name="Lipzen A."/>
            <person name="Lukacs Z."/>
            <person name="Mihaltcheva S."/>
            <person name="Morgado L.N."/>
            <person name="Niskanen T."/>
            <person name="Noordeloos M.E."/>
            <person name="Ohm R.A."/>
            <person name="Ortiz-Santana B."/>
            <person name="Ovrebo C."/>
            <person name="Racz N."/>
            <person name="Riley R."/>
            <person name="Savchenko A."/>
            <person name="Shiryaev A."/>
            <person name="Soop K."/>
            <person name="Spirin V."/>
            <person name="Szebenyi C."/>
            <person name="Tomsovsky M."/>
            <person name="Tulloss R.E."/>
            <person name="Uehling J."/>
            <person name="Grigoriev I.V."/>
            <person name="Vagvolgyi C."/>
            <person name="Papp T."/>
            <person name="Martin F.M."/>
            <person name="Miettinen O."/>
            <person name="Hibbett D.S."/>
            <person name="Nagy L.G."/>
        </authorList>
    </citation>
    <scope>NUCLEOTIDE SEQUENCE [LARGE SCALE GENOMIC DNA]</scope>
    <source>
        <strain evidence="9 10">FP101781</strain>
    </source>
</reference>
<gene>
    <name evidence="9" type="ORF">FA13DRAFT_1904817</name>
</gene>
<dbReference type="GO" id="GO:0022857">
    <property type="term" value="F:transmembrane transporter activity"/>
    <property type="evidence" value="ECO:0007669"/>
    <property type="project" value="InterPro"/>
</dbReference>
<organism evidence="9 10">
    <name type="scientific">Coprinellus micaceus</name>
    <name type="common">Glistening ink-cap mushroom</name>
    <name type="synonym">Coprinus micaceus</name>
    <dbReference type="NCBI Taxonomy" id="71717"/>
    <lineage>
        <taxon>Eukaryota</taxon>
        <taxon>Fungi</taxon>
        <taxon>Dikarya</taxon>
        <taxon>Basidiomycota</taxon>
        <taxon>Agaricomycotina</taxon>
        <taxon>Agaricomycetes</taxon>
        <taxon>Agaricomycetidae</taxon>
        <taxon>Agaricales</taxon>
        <taxon>Agaricineae</taxon>
        <taxon>Psathyrellaceae</taxon>
        <taxon>Coprinellus</taxon>
    </lineage>
</organism>
<dbReference type="OrthoDB" id="2962993at2759"/>
<comment type="subcellular location">
    <subcellularLocation>
        <location evidence="1">Membrane</location>
        <topology evidence="1">Multi-pass membrane protein</topology>
    </subcellularLocation>
</comment>
<dbReference type="PROSITE" id="PS50850">
    <property type="entry name" value="MFS"/>
    <property type="match status" value="1"/>
</dbReference>
<dbReference type="Proteomes" id="UP000298030">
    <property type="component" value="Unassembled WGS sequence"/>
</dbReference>
<keyword evidence="4 7" id="KW-1133">Transmembrane helix</keyword>
<evidence type="ECO:0000256" key="5">
    <source>
        <dbReference type="ARBA" id="ARBA00023136"/>
    </source>
</evidence>
<feature type="transmembrane region" description="Helical" evidence="7">
    <location>
        <begin position="210"/>
        <end position="232"/>
    </location>
</feature>
<evidence type="ECO:0000256" key="1">
    <source>
        <dbReference type="ARBA" id="ARBA00004141"/>
    </source>
</evidence>
<name>A0A4Y7R860_COPMI</name>
<evidence type="ECO:0000313" key="9">
    <source>
        <dbReference type="EMBL" id="TEB05165.1"/>
    </source>
</evidence>
<feature type="transmembrane region" description="Helical" evidence="7">
    <location>
        <begin position="313"/>
        <end position="330"/>
    </location>
</feature>
<keyword evidence="5 7" id="KW-0472">Membrane</keyword>
<accession>A0A4Y7R860</accession>
<feature type="transmembrane region" description="Helical" evidence="7">
    <location>
        <begin position="142"/>
        <end position="166"/>
    </location>
</feature>
<evidence type="ECO:0000259" key="8">
    <source>
        <dbReference type="PROSITE" id="PS50850"/>
    </source>
</evidence>
<dbReference type="GO" id="GO:0016020">
    <property type="term" value="C:membrane"/>
    <property type="evidence" value="ECO:0007669"/>
    <property type="project" value="UniProtKB-SubCell"/>
</dbReference>
<dbReference type="Gene3D" id="1.20.1250.20">
    <property type="entry name" value="MFS general substrate transporter like domains"/>
    <property type="match status" value="2"/>
</dbReference>
<dbReference type="STRING" id="71717.A0A4Y7R860"/>
<feature type="transmembrane region" description="Helical" evidence="7">
    <location>
        <begin position="337"/>
        <end position="355"/>
    </location>
</feature>
<feature type="transmembrane region" description="Helical" evidence="7">
    <location>
        <begin position="116"/>
        <end position="136"/>
    </location>
</feature>
<dbReference type="AlphaFoldDB" id="A0A4Y7R860"/>
<feature type="transmembrane region" description="Helical" evidence="7">
    <location>
        <begin position="178"/>
        <end position="198"/>
    </location>
</feature>
<proteinExistence type="predicted"/>
<dbReference type="InterPro" id="IPR020846">
    <property type="entry name" value="MFS_dom"/>
</dbReference>
<comment type="caution">
    <text evidence="9">The sequence shown here is derived from an EMBL/GenBank/DDBJ whole genome shotgun (WGS) entry which is preliminary data.</text>
</comment>
<evidence type="ECO:0000256" key="7">
    <source>
        <dbReference type="SAM" id="Phobius"/>
    </source>
</evidence>
<dbReference type="SUPFAM" id="SSF103473">
    <property type="entry name" value="MFS general substrate transporter"/>
    <property type="match status" value="1"/>
</dbReference>
<keyword evidence="3 7" id="KW-0812">Transmembrane</keyword>
<dbReference type="InterPro" id="IPR011701">
    <property type="entry name" value="MFS"/>
</dbReference>
<evidence type="ECO:0000256" key="3">
    <source>
        <dbReference type="ARBA" id="ARBA00022692"/>
    </source>
</evidence>
<keyword evidence="10" id="KW-1185">Reference proteome</keyword>
<evidence type="ECO:0000256" key="6">
    <source>
        <dbReference type="SAM" id="MobiDB-lite"/>
    </source>
</evidence>
<feature type="region of interest" description="Disordered" evidence="6">
    <location>
        <begin position="1"/>
        <end position="20"/>
    </location>
</feature>
<dbReference type="PANTHER" id="PTHR43791">
    <property type="entry name" value="PERMEASE-RELATED"/>
    <property type="match status" value="1"/>
</dbReference>
<keyword evidence="2" id="KW-0813">Transport</keyword>
<dbReference type="EMBL" id="QPFP01000601">
    <property type="protein sequence ID" value="TEB05165.1"/>
    <property type="molecule type" value="Genomic_DNA"/>
</dbReference>
<evidence type="ECO:0000313" key="10">
    <source>
        <dbReference type="Proteomes" id="UP000298030"/>
    </source>
</evidence>
<evidence type="ECO:0000256" key="4">
    <source>
        <dbReference type="ARBA" id="ARBA00022989"/>
    </source>
</evidence>